<reference evidence="3" key="1">
    <citation type="journal article" date="2020" name="mSystems">
        <title>Genome- and Community-Level Interaction Insights into Carbon Utilization and Element Cycling Functions of Hydrothermarchaeota in Hydrothermal Sediment.</title>
        <authorList>
            <person name="Zhou Z."/>
            <person name="Liu Y."/>
            <person name="Xu W."/>
            <person name="Pan J."/>
            <person name="Luo Z.H."/>
            <person name="Li M."/>
        </authorList>
    </citation>
    <scope>NUCLEOTIDE SEQUENCE [LARGE SCALE GENOMIC DNA]</scope>
    <source>
        <strain evidence="3">SpSt-479</strain>
    </source>
</reference>
<keyword evidence="2" id="KW-0472">Membrane</keyword>
<keyword evidence="2" id="KW-1133">Transmembrane helix</keyword>
<organism evidence="3">
    <name type="scientific">Ignavibacterium album</name>
    <dbReference type="NCBI Taxonomy" id="591197"/>
    <lineage>
        <taxon>Bacteria</taxon>
        <taxon>Pseudomonadati</taxon>
        <taxon>Ignavibacteriota</taxon>
        <taxon>Ignavibacteria</taxon>
        <taxon>Ignavibacteriales</taxon>
        <taxon>Ignavibacteriaceae</taxon>
        <taxon>Ignavibacterium</taxon>
    </lineage>
</organism>
<feature type="transmembrane region" description="Helical" evidence="2">
    <location>
        <begin position="354"/>
        <end position="377"/>
    </location>
</feature>
<accession>A0A7V2ZLS1</accession>
<protein>
    <recommendedName>
        <fullName evidence="4">Fimbrial assembly family protein</fullName>
    </recommendedName>
</protein>
<dbReference type="EMBL" id="DSUJ01000010">
    <property type="protein sequence ID" value="HFI92317.1"/>
    <property type="molecule type" value="Genomic_DNA"/>
</dbReference>
<evidence type="ECO:0000256" key="2">
    <source>
        <dbReference type="SAM" id="Phobius"/>
    </source>
</evidence>
<proteinExistence type="predicted"/>
<evidence type="ECO:0000256" key="1">
    <source>
        <dbReference type="SAM" id="Coils"/>
    </source>
</evidence>
<evidence type="ECO:0008006" key="4">
    <source>
        <dbReference type="Google" id="ProtNLM"/>
    </source>
</evidence>
<comment type="caution">
    <text evidence="3">The sequence shown here is derived from an EMBL/GenBank/DDBJ whole genome shotgun (WGS) entry which is preliminary data.</text>
</comment>
<gene>
    <name evidence="3" type="ORF">ENS31_12440</name>
</gene>
<feature type="coiled-coil region" evidence="1">
    <location>
        <begin position="393"/>
        <end position="420"/>
    </location>
</feature>
<keyword evidence="2" id="KW-0812">Transmembrane</keyword>
<sequence length="518" mass="57494">MKTIACIYCEGNDTKLAVVTKEKGSTKLKVLSTAAVDVVAPKVGVESSTPFSLDTEGLQLEGIDTNADATAGLMGQADSPSIIAMAQAFKNINPAKVEFIPALTEPAIFYHTYEGRKDQKPQKIIESLINEIRDSKNINVEKGSIDYTELSDGGLLAAFVDGQVACVNLINGIANHFGKKFFKIPTIKSADVALAYYVAKRKKFFPDDQSLIVYIGKEYSKLIFLHGRKLKHIGTTLDIGTLNLHTYDVYFSKILLEMETGGVSSLDNIIVCGEDDSENLILSFYGTFPEANVSRLEFDDFDLSSLSEDVKSKISSFSVPMAIATEYFDELAKEHKGINLLPKYIYEEQKFFQFSWHSFAVLPLLFLAPFLITLKVLQNNKDAAQMDQEIVQKTLLLRQNEEVLSKIAELEGKINSFDQTVAILDSASAGAGVWHEVIGDISMFAGRKQNLWLSKITKDEGPTVLLEGYGLDRPSLSEFATNLESATLKSVLYEPLREQNAYKFNIIFDISSYPKKHE</sequence>
<name>A0A7V2ZLS1_9BACT</name>
<dbReference type="RefSeq" id="WP_304146930.1">
    <property type="nucleotide sequence ID" value="NZ_JAOAIE010000102.1"/>
</dbReference>
<keyword evidence="1" id="KW-0175">Coiled coil</keyword>
<dbReference type="AlphaFoldDB" id="A0A7V2ZLS1"/>
<evidence type="ECO:0000313" key="3">
    <source>
        <dbReference type="EMBL" id="HFI92317.1"/>
    </source>
</evidence>